<dbReference type="EMBL" id="JARGEQ010000024">
    <property type="protein sequence ID" value="MDF1585470.1"/>
    <property type="molecule type" value="Genomic_DNA"/>
</dbReference>
<proteinExistence type="inferred from homology"/>
<keyword evidence="8" id="KW-1185">Reference proteome</keyword>
<feature type="compositionally biased region" description="Low complexity" evidence="5">
    <location>
        <begin position="316"/>
        <end position="327"/>
    </location>
</feature>
<feature type="domain" description="HTH lysR-type" evidence="6">
    <location>
        <begin position="2"/>
        <end position="59"/>
    </location>
</feature>
<sequence length="327" mass="36445">MLNLHQLRIFWAVAHSPSLTRAAKQLGLTQPSISQQLARLESSLGGRLFDRINNQLVLTDAGHFLLRRAESILAEVDETEAGLAEFRLGRRGRIAVGALASLARCLLPQAYREALRELPDLEIDVHELAPAEALEQLYGRNLQIALLSSYSLPGNRVSFSRIELTQDPYALAVPRGLDLAAIRDPERELDSEQQRLLYRCIQFNFGNLHNRRIEEWYRRALPRHTTVATCRTYESALAMVEAGLGVALVPLLTTRLNGRLLFDVELYPAPGLERPIVALVPPQYRRVQPWQCFIAALERAGAALQPPALPSPPPFLRAAADPAPARP</sequence>
<comment type="similarity">
    <text evidence="1">Belongs to the LysR transcriptional regulatory family.</text>
</comment>
<dbReference type="AlphaFoldDB" id="A0AAP3V0C5"/>
<dbReference type="GO" id="GO:0003700">
    <property type="term" value="F:DNA-binding transcription factor activity"/>
    <property type="evidence" value="ECO:0007669"/>
    <property type="project" value="InterPro"/>
</dbReference>
<dbReference type="Gene3D" id="1.10.10.10">
    <property type="entry name" value="Winged helix-like DNA-binding domain superfamily/Winged helix DNA-binding domain"/>
    <property type="match status" value="1"/>
</dbReference>
<evidence type="ECO:0000313" key="8">
    <source>
        <dbReference type="Proteomes" id="UP001301140"/>
    </source>
</evidence>
<organism evidence="7 8">
    <name type="scientific">Marinimicrococcus flavescens</name>
    <dbReference type="NCBI Taxonomy" id="3031815"/>
    <lineage>
        <taxon>Bacteria</taxon>
        <taxon>Pseudomonadati</taxon>
        <taxon>Pseudomonadota</taxon>
        <taxon>Alphaproteobacteria</taxon>
        <taxon>Geminicoccales</taxon>
        <taxon>Geminicoccaceae</taxon>
        <taxon>Marinimicrococcus</taxon>
    </lineage>
</organism>
<evidence type="ECO:0000256" key="4">
    <source>
        <dbReference type="ARBA" id="ARBA00023163"/>
    </source>
</evidence>
<evidence type="ECO:0000256" key="3">
    <source>
        <dbReference type="ARBA" id="ARBA00023125"/>
    </source>
</evidence>
<name>A0AAP3V0C5_9PROT</name>
<dbReference type="InterPro" id="IPR036388">
    <property type="entry name" value="WH-like_DNA-bd_sf"/>
</dbReference>
<comment type="caution">
    <text evidence="7">The sequence shown here is derived from an EMBL/GenBank/DDBJ whole genome shotgun (WGS) entry which is preliminary data.</text>
</comment>
<keyword evidence="4" id="KW-0804">Transcription</keyword>
<evidence type="ECO:0000259" key="6">
    <source>
        <dbReference type="PROSITE" id="PS50931"/>
    </source>
</evidence>
<dbReference type="CDD" id="cd05466">
    <property type="entry name" value="PBP2_LTTR_substrate"/>
    <property type="match status" value="1"/>
</dbReference>
<dbReference type="Pfam" id="PF00126">
    <property type="entry name" value="HTH_1"/>
    <property type="match status" value="1"/>
</dbReference>
<dbReference type="InterPro" id="IPR005119">
    <property type="entry name" value="LysR_subst-bd"/>
</dbReference>
<dbReference type="Proteomes" id="UP001301140">
    <property type="component" value="Unassembled WGS sequence"/>
</dbReference>
<keyword evidence="3" id="KW-0238">DNA-binding</keyword>
<reference evidence="7 8" key="1">
    <citation type="submission" date="2023-03" db="EMBL/GenBank/DDBJ databases">
        <title>YIM 152171 draft genome.</title>
        <authorList>
            <person name="Yang Z."/>
        </authorList>
    </citation>
    <scope>NUCLEOTIDE SEQUENCE [LARGE SCALE GENOMIC DNA]</scope>
    <source>
        <strain evidence="7 8">YIM 152171</strain>
    </source>
</reference>
<evidence type="ECO:0000256" key="1">
    <source>
        <dbReference type="ARBA" id="ARBA00009437"/>
    </source>
</evidence>
<dbReference type="PRINTS" id="PR00039">
    <property type="entry name" value="HTHLYSR"/>
</dbReference>
<feature type="region of interest" description="Disordered" evidence="5">
    <location>
        <begin position="308"/>
        <end position="327"/>
    </location>
</feature>
<keyword evidence="2" id="KW-0805">Transcription regulation</keyword>
<dbReference type="FunFam" id="1.10.10.10:FF:000001">
    <property type="entry name" value="LysR family transcriptional regulator"/>
    <property type="match status" value="1"/>
</dbReference>
<dbReference type="RefSeq" id="WP_327787888.1">
    <property type="nucleotide sequence ID" value="NZ_JARGEQ010000024.1"/>
</dbReference>
<evidence type="ECO:0000256" key="2">
    <source>
        <dbReference type="ARBA" id="ARBA00023015"/>
    </source>
</evidence>
<dbReference type="SUPFAM" id="SSF53850">
    <property type="entry name" value="Periplasmic binding protein-like II"/>
    <property type="match status" value="1"/>
</dbReference>
<protein>
    <submittedName>
        <fullName evidence="7">LysR family transcriptional regulator</fullName>
    </submittedName>
</protein>
<dbReference type="GO" id="GO:0003677">
    <property type="term" value="F:DNA binding"/>
    <property type="evidence" value="ECO:0007669"/>
    <property type="project" value="UniProtKB-KW"/>
</dbReference>
<gene>
    <name evidence="7" type="ORF">PZ740_03610</name>
</gene>
<dbReference type="PROSITE" id="PS50931">
    <property type="entry name" value="HTH_LYSR"/>
    <property type="match status" value="1"/>
</dbReference>
<dbReference type="InterPro" id="IPR000847">
    <property type="entry name" value="LysR_HTH_N"/>
</dbReference>
<evidence type="ECO:0000256" key="5">
    <source>
        <dbReference type="SAM" id="MobiDB-lite"/>
    </source>
</evidence>
<dbReference type="PANTHER" id="PTHR30346">
    <property type="entry name" value="TRANSCRIPTIONAL DUAL REGULATOR HCAR-RELATED"/>
    <property type="match status" value="1"/>
</dbReference>
<evidence type="ECO:0000313" key="7">
    <source>
        <dbReference type="EMBL" id="MDF1585470.1"/>
    </source>
</evidence>
<dbReference type="GO" id="GO:0032993">
    <property type="term" value="C:protein-DNA complex"/>
    <property type="evidence" value="ECO:0007669"/>
    <property type="project" value="TreeGrafter"/>
</dbReference>
<dbReference type="InterPro" id="IPR036390">
    <property type="entry name" value="WH_DNA-bd_sf"/>
</dbReference>
<dbReference type="PANTHER" id="PTHR30346:SF28">
    <property type="entry name" value="HTH-TYPE TRANSCRIPTIONAL REGULATOR CYNR"/>
    <property type="match status" value="1"/>
</dbReference>
<dbReference type="Gene3D" id="3.40.190.10">
    <property type="entry name" value="Periplasmic binding protein-like II"/>
    <property type="match status" value="2"/>
</dbReference>
<dbReference type="Pfam" id="PF03466">
    <property type="entry name" value="LysR_substrate"/>
    <property type="match status" value="1"/>
</dbReference>
<dbReference type="SUPFAM" id="SSF46785">
    <property type="entry name" value="Winged helix' DNA-binding domain"/>
    <property type="match status" value="1"/>
</dbReference>
<accession>A0AAP3V0C5</accession>